<proteinExistence type="predicted"/>
<dbReference type="RefSeq" id="WP_108961463.1">
    <property type="nucleotide sequence ID" value="NZ_BFAZ01000013.1"/>
</dbReference>
<protein>
    <submittedName>
        <fullName evidence="2">Uncharacterized protein</fullName>
    </submittedName>
</protein>
<evidence type="ECO:0000313" key="3">
    <source>
        <dbReference type="Proteomes" id="UP000245206"/>
    </source>
</evidence>
<comment type="caution">
    <text evidence="2">The sequence shown here is derived from an EMBL/GenBank/DDBJ whole genome shotgun (WGS) entry which is preliminary data.</text>
</comment>
<feature type="compositionally biased region" description="Basic and acidic residues" evidence="1">
    <location>
        <begin position="11"/>
        <end position="23"/>
    </location>
</feature>
<organism evidence="2 3">
    <name type="scientific">Leptospira ellinghausenii</name>
    <dbReference type="NCBI Taxonomy" id="1917822"/>
    <lineage>
        <taxon>Bacteria</taxon>
        <taxon>Pseudomonadati</taxon>
        <taxon>Spirochaetota</taxon>
        <taxon>Spirochaetia</taxon>
        <taxon>Leptospirales</taxon>
        <taxon>Leptospiraceae</taxon>
        <taxon>Leptospira</taxon>
    </lineage>
</organism>
<accession>A0A2P2DIT0</accession>
<feature type="compositionally biased region" description="Polar residues" evidence="1">
    <location>
        <begin position="42"/>
        <end position="64"/>
    </location>
</feature>
<sequence>MGHAISSADLDSDHKLRNDKLSKLIETPTAKTDGEEVAKDPNSVQETGGDKPSNSNAKDSTKASAKTEGGK</sequence>
<dbReference type="Proteomes" id="UP000245206">
    <property type="component" value="Unassembled WGS sequence"/>
</dbReference>
<reference evidence="3" key="1">
    <citation type="journal article" date="2019" name="Microbiol. Immunol.">
        <title>Molecular and phenotypic characterization of Leptospira johnsonii sp. nov., Leptospira ellinghausenii sp. nov. and Leptospira ryugenii sp. nov. isolated from soil and water in Japan.</title>
        <authorList>
            <person name="Masuzawa T."/>
            <person name="Saito M."/>
            <person name="Nakao R."/>
            <person name="Nikaido Y."/>
            <person name="Matsumoto M."/>
            <person name="Ogawa M."/>
            <person name="Yokoyama M."/>
            <person name="Hidaka Y."/>
            <person name="Tomita J."/>
            <person name="Sakakibara K."/>
            <person name="Suzuki K."/>
            <person name="Yasuda S."/>
            <person name="Sato H."/>
            <person name="Yamaguchi M."/>
            <person name="Yoshida S.I."/>
            <person name="Koizumi N."/>
            <person name="Kawamura Y."/>
        </authorList>
    </citation>
    <scope>NUCLEOTIDE SEQUENCE [LARGE SCALE GENOMIC DNA]</scope>
    <source>
        <strain evidence="3">E18</strain>
    </source>
</reference>
<dbReference type="EMBL" id="BFAZ01000013">
    <property type="protein sequence ID" value="GBF44491.1"/>
    <property type="molecule type" value="Genomic_DNA"/>
</dbReference>
<evidence type="ECO:0000313" key="2">
    <source>
        <dbReference type="EMBL" id="GBF44491.1"/>
    </source>
</evidence>
<name>A0A2P2DIT0_9LEPT</name>
<dbReference type="AlphaFoldDB" id="A0A2P2DIT0"/>
<keyword evidence="3" id="KW-1185">Reference proteome</keyword>
<evidence type="ECO:0000256" key="1">
    <source>
        <dbReference type="SAM" id="MobiDB-lite"/>
    </source>
</evidence>
<gene>
    <name evidence="2" type="ORF">LPTSP2_37940</name>
</gene>
<feature type="region of interest" description="Disordered" evidence="1">
    <location>
        <begin position="1"/>
        <end position="71"/>
    </location>
</feature>